<feature type="compositionally biased region" description="Polar residues" evidence="1">
    <location>
        <begin position="111"/>
        <end position="130"/>
    </location>
</feature>
<gene>
    <name evidence="3" type="ORF">KP509_29G075400</name>
</gene>
<dbReference type="InterPro" id="IPR008700">
    <property type="entry name" value="TypeIII_avirulence_cleave"/>
</dbReference>
<evidence type="ECO:0000313" key="4">
    <source>
        <dbReference type="Proteomes" id="UP000825935"/>
    </source>
</evidence>
<dbReference type="OrthoDB" id="1901436at2759"/>
<protein>
    <recommendedName>
        <fullName evidence="2">RIN4 pathogenic type III effector avirulence factor Avr cleavage site domain-containing protein</fullName>
    </recommendedName>
</protein>
<evidence type="ECO:0000256" key="1">
    <source>
        <dbReference type="SAM" id="MobiDB-lite"/>
    </source>
</evidence>
<dbReference type="EMBL" id="CM035434">
    <property type="protein sequence ID" value="KAH7292573.1"/>
    <property type="molecule type" value="Genomic_DNA"/>
</dbReference>
<comment type="caution">
    <text evidence="3">The sequence shown here is derived from an EMBL/GenBank/DDBJ whole genome shotgun (WGS) entry which is preliminary data.</text>
</comment>
<evidence type="ECO:0000313" key="3">
    <source>
        <dbReference type="EMBL" id="KAH7292573.1"/>
    </source>
</evidence>
<proteinExistence type="predicted"/>
<keyword evidence="4" id="KW-1185">Reference proteome</keyword>
<feature type="region of interest" description="Disordered" evidence="1">
    <location>
        <begin position="108"/>
        <end position="130"/>
    </location>
</feature>
<dbReference type="Pfam" id="PF05627">
    <property type="entry name" value="AvrRpt-cleavage"/>
    <property type="match status" value="2"/>
</dbReference>
<sequence>MPWPEMTVPKFGEWDGSEDLSYSIYFDKARADKEKFMPTVKNVPMASTLNHASYKDPGLMPGKGTEHVSHHGITDGGAQVPEQSGQKLSSKYAHRNVNARKAFQSIHENHTNSSDGGHVFSSSTPSSWQPVQMTKNRDLMTRDMVTHANVSHFHPHFDGMHGRIQEVPRPMRQTYQDYPAATRTARSHGGSETSSIADLPENIAVPKFGDWDANDIRAGEGFSVIFDKARGEKKLNVSQKKTVGYISPLRPAEDLYKESEPRKKKGGWFSTLCCVDVGK</sequence>
<reference evidence="3" key="1">
    <citation type="submission" date="2021-08" db="EMBL/GenBank/DDBJ databases">
        <title>WGS assembly of Ceratopteris richardii.</title>
        <authorList>
            <person name="Marchant D.B."/>
            <person name="Chen G."/>
            <person name="Jenkins J."/>
            <person name="Shu S."/>
            <person name="Leebens-Mack J."/>
            <person name="Grimwood J."/>
            <person name="Schmutz J."/>
            <person name="Soltis P."/>
            <person name="Soltis D."/>
            <person name="Chen Z.-H."/>
        </authorList>
    </citation>
    <scope>NUCLEOTIDE SEQUENCE</scope>
    <source>
        <strain evidence="3">Whitten #5841</strain>
        <tissue evidence="3">Leaf</tissue>
    </source>
</reference>
<dbReference type="PANTHER" id="PTHR33159">
    <property type="entry name" value="RPM1-INTERACTING PROTEIN 4 (RIN4) FAMILY PROTEIN"/>
    <property type="match status" value="1"/>
</dbReference>
<feature type="domain" description="RIN4 pathogenic type III effector avirulence factor Avr cleavage site" evidence="2">
    <location>
        <begin position="203"/>
        <end position="234"/>
    </location>
</feature>
<organism evidence="3 4">
    <name type="scientific">Ceratopteris richardii</name>
    <name type="common">Triangle waterfern</name>
    <dbReference type="NCBI Taxonomy" id="49495"/>
    <lineage>
        <taxon>Eukaryota</taxon>
        <taxon>Viridiplantae</taxon>
        <taxon>Streptophyta</taxon>
        <taxon>Embryophyta</taxon>
        <taxon>Tracheophyta</taxon>
        <taxon>Polypodiopsida</taxon>
        <taxon>Polypodiidae</taxon>
        <taxon>Polypodiales</taxon>
        <taxon>Pteridineae</taxon>
        <taxon>Pteridaceae</taxon>
        <taxon>Parkerioideae</taxon>
        <taxon>Ceratopteris</taxon>
    </lineage>
</organism>
<dbReference type="OMA" id="SGKMICQ"/>
<dbReference type="AlphaFoldDB" id="A0A8T2RAQ6"/>
<dbReference type="InterPro" id="IPR040387">
    <property type="entry name" value="RIN4/NOI4"/>
</dbReference>
<name>A0A8T2RAQ6_CERRI</name>
<dbReference type="Proteomes" id="UP000825935">
    <property type="component" value="Chromosome 29"/>
</dbReference>
<feature type="domain" description="RIN4 pathogenic type III effector avirulence factor Avr cleavage site" evidence="2">
    <location>
        <begin position="5"/>
        <end position="33"/>
    </location>
</feature>
<accession>A0A8T2RAQ6</accession>
<dbReference type="PANTHER" id="PTHR33159:SF101">
    <property type="entry name" value="OS04G0379600 PROTEIN"/>
    <property type="match status" value="1"/>
</dbReference>
<evidence type="ECO:0000259" key="2">
    <source>
        <dbReference type="Pfam" id="PF05627"/>
    </source>
</evidence>